<organism evidence="7 8">
    <name type="scientific">Sphaerochaeta pleomorpha (strain ATCC BAA-1885 / DSM 22778 / Grapes)</name>
    <dbReference type="NCBI Taxonomy" id="158190"/>
    <lineage>
        <taxon>Bacteria</taxon>
        <taxon>Pseudomonadati</taxon>
        <taxon>Spirochaetota</taxon>
        <taxon>Spirochaetia</taxon>
        <taxon>Spirochaetales</taxon>
        <taxon>Sphaerochaetaceae</taxon>
        <taxon>Sphaerochaeta</taxon>
    </lineage>
</organism>
<evidence type="ECO:0008006" key="9">
    <source>
        <dbReference type="Google" id="ProtNLM"/>
    </source>
</evidence>
<dbReference type="NCBIfam" id="TIGR00374">
    <property type="entry name" value="flippase-like domain"/>
    <property type="match status" value="1"/>
</dbReference>
<dbReference type="RefSeq" id="WP_014269436.1">
    <property type="nucleotide sequence ID" value="NC_016633.1"/>
</dbReference>
<feature type="transmembrane region" description="Helical" evidence="6">
    <location>
        <begin position="90"/>
        <end position="114"/>
    </location>
</feature>
<protein>
    <recommendedName>
        <fullName evidence="9">Integral membrane protein</fullName>
    </recommendedName>
</protein>
<keyword evidence="3 6" id="KW-0812">Transmembrane</keyword>
<gene>
    <name evidence="7" type="ordered locus">SpiGrapes_0752</name>
</gene>
<feature type="transmembrane region" description="Helical" evidence="6">
    <location>
        <begin position="272"/>
        <end position="291"/>
    </location>
</feature>
<dbReference type="eggNOG" id="COG0392">
    <property type="taxonomic scope" value="Bacteria"/>
</dbReference>
<dbReference type="PANTHER" id="PTHR37693:SF1">
    <property type="entry name" value="INTEGRAL MEMBRANE PROTEIN"/>
    <property type="match status" value="1"/>
</dbReference>
<feature type="transmembrane region" description="Helical" evidence="6">
    <location>
        <begin position="15"/>
        <end position="36"/>
    </location>
</feature>
<dbReference type="Proteomes" id="UP000005632">
    <property type="component" value="Chromosome"/>
</dbReference>
<keyword evidence="2" id="KW-1003">Cell membrane</keyword>
<evidence type="ECO:0000313" key="8">
    <source>
        <dbReference type="Proteomes" id="UP000005632"/>
    </source>
</evidence>
<accession>G8QYM4</accession>
<dbReference type="STRING" id="158190.SpiGrapes_0752"/>
<dbReference type="AlphaFoldDB" id="G8QYM4"/>
<comment type="subcellular location">
    <subcellularLocation>
        <location evidence="1">Cell membrane</location>
        <topology evidence="1">Multi-pass membrane protein</topology>
    </subcellularLocation>
</comment>
<dbReference type="InterPro" id="IPR022791">
    <property type="entry name" value="L-PG_synthase/AglD"/>
</dbReference>
<evidence type="ECO:0000256" key="4">
    <source>
        <dbReference type="ARBA" id="ARBA00022989"/>
    </source>
</evidence>
<evidence type="ECO:0000256" key="5">
    <source>
        <dbReference type="ARBA" id="ARBA00023136"/>
    </source>
</evidence>
<dbReference type="Pfam" id="PF03706">
    <property type="entry name" value="LPG_synthase_TM"/>
    <property type="match status" value="1"/>
</dbReference>
<dbReference type="HOGENOM" id="CLU_039146_1_0_12"/>
<name>G8QYM4_SPHPG</name>
<dbReference type="GO" id="GO:0005886">
    <property type="term" value="C:plasma membrane"/>
    <property type="evidence" value="ECO:0007669"/>
    <property type="project" value="UniProtKB-SubCell"/>
</dbReference>
<keyword evidence="5 6" id="KW-0472">Membrane</keyword>
<feature type="transmembrane region" description="Helical" evidence="6">
    <location>
        <begin position="166"/>
        <end position="188"/>
    </location>
</feature>
<keyword evidence="4 6" id="KW-1133">Transmembrane helix</keyword>
<proteinExistence type="predicted"/>
<dbReference type="PANTHER" id="PTHR37693">
    <property type="entry name" value="PHOSPHATIDYLGLYCEROL LYSYLTRANSFERASE"/>
    <property type="match status" value="1"/>
</dbReference>
<evidence type="ECO:0000256" key="1">
    <source>
        <dbReference type="ARBA" id="ARBA00004651"/>
    </source>
</evidence>
<evidence type="ECO:0000256" key="6">
    <source>
        <dbReference type="SAM" id="Phobius"/>
    </source>
</evidence>
<evidence type="ECO:0000256" key="3">
    <source>
        <dbReference type="ARBA" id="ARBA00022692"/>
    </source>
</evidence>
<feature type="transmembrane region" description="Helical" evidence="6">
    <location>
        <begin position="51"/>
        <end position="70"/>
    </location>
</feature>
<feature type="transmembrane region" description="Helical" evidence="6">
    <location>
        <begin position="134"/>
        <end position="154"/>
    </location>
</feature>
<dbReference type="KEGG" id="sgp:SpiGrapes_0752"/>
<evidence type="ECO:0000256" key="2">
    <source>
        <dbReference type="ARBA" id="ARBA00022475"/>
    </source>
</evidence>
<dbReference type="OrthoDB" id="9810654at2"/>
<feature type="transmembrane region" description="Helical" evidence="6">
    <location>
        <begin position="322"/>
        <end position="345"/>
    </location>
</feature>
<dbReference type="EMBL" id="CP003155">
    <property type="protein sequence ID" value="AEV28587.1"/>
    <property type="molecule type" value="Genomic_DNA"/>
</dbReference>
<reference evidence="7 8" key="1">
    <citation type="submission" date="2011-11" db="EMBL/GenBank/DDBJ databases">
        <title>Complete sequence of Spirochaeta sp. grapes.</title>
        <authorList>
            <consortium name="US DOE Joint Genome Institute"/>
            <person name="Lucas S."/>
            <person name="Han J."/>
            <person name="Lapidus A."/>
            <person name="Cheng J.-F."/>
            <person name="Goodwin L."/>
            <person name="Pitluck S."/>
            <person name="Peters L."/>
            <person name="Ovchinnikova G."/>
            <person name="Munk A.C."/>
            <person name="Detter J.C."/>
            <person name="Han C."/>
            <person name="Tapia R."/>
            <person name="Land M."/>
            <person name="Hauser L."/>
            <person name="Kyrpides N."/>
            <person name="Ivanova N."/>
            <person name="Pagani I."/>
            <person name="Ritalahtilisa K."/>
            <person name="Loeffler F."/>
            <person name="Woyke T."/>
        </authorList>
    </citation>
    <scope>NUCLEOTIDE SEQUENCE [LARGE SCALE GENOMIC DNA]</scope>
    <source>
        <strain evidence="8">ATCC BAA-1885 / DSM 22778 / Grapes</strain>
    </source>
</reference>
<sequence>MPPSKDKFPDTKGKIFGYVGLILLFFALSLGTMYFLHRHFSQGKLHIPSQLFSLPVITTVVFLLLGYYLADALRLYSVIKAMGNTLSFLYIIKLVFINIFISNVTPLATGGGFIQVYFMAKKGISLGEATAATSIRTILSAMILFTLTPLIIWLEPNEFKAFMHRHVLVAISAVSCAVVLFLLLITFWPNMIKKGVKAILYLLKRMRLLSVAHMETMYEKIEKEIDSFSQGFAHFFKKGGIWAASSVLWTVIFLLFLFSFSIVLISALGYKIPMLTVLAVQVVVTFFMYFAPTPGATGIEEGGYGLLFSQLVRSQDIMALTISWRFLTIYIGVIVGIFIFAYEFFRKRKVLGK</sequence>
<feature type="transmembrane region" description="Helical" evidence="6">
    <location>
        <begin position="241"/>
        <end position="265"/>
    </location>
</feature>
<keyword evidence="8" id="KW-1185">Reference proteome</keyword>
<evidence type="ECO:0000313" key="7">
    <source>
        <dbReference type="EMBL" id="AEV28587.1"/>
    </source>
</evidence>